<comment type="pathway">
    <text evidence="1">Cofactor biosynthesis; NAD(+) biosynthesis.</text>
</comment>
<keyword evidence="4 6" id="KW-0067">ATP-binding</keyword>
<keyword evidence="2 6" id="KW-0436">Ligase</keyword>
<dbReference type="CDD" id="cd00553">
    <property type="entry name" value="NAD_synthase"/>
    <property type="match status" value="1"/>
</dbReference>
<dbReference type="KEGG" id="mamp:MAMA39_00610"/>
<dbReference type="Pfam" id="PF02540">
    <property type="entry name" value="NAD_synthase"/>
    <property type="match status" value="1"/>
</dbReference>
<comment type="similarity">
    <text evidence="6">Belongs to the NAD synthetase family.</text>
</comment>
<dbReference type="InterPro" id="IPR014729">
    <property type="entry name" value="Rossmann-like_a/b/a_fold"/>
</dbReference>
<keyword evidence="5 6" id="KW-0520">NAD</keyword>
<dbReference type="Gene3D" id="3.40.50.620">
    <property type="entry name" value="HUPs"/>
    <property type="match status" value="1"/>
</dbReference>
<dbReference type="EC" id="6.3.1.5" evidence="7"/>
<evidence type="ECO:0000256" key="1">
    <source>
        <dbReference type="ARBA" id="ARBA00004790"/>
    </source>
</evidence>
<dbReference type="GO" id="GO:0008795">
    <property type="term" value="F:NAD+ synthase activity"/>
    <property type="evidence" value="ECO:0007669"/>
    <property type="project" value="UniProtKB-EC"/>
</dbReference>
<dbReference type="Proteomes" id="UP000261764">
    <property type="component" value="Chromosome I"/>
</dbReference>
<gene>
    <name evidence="9" type="ORF">MAMA39_00610</name>
</gene>
<sequence length="232" mass="25881">MQQTIHNAGAKGVVFGLSGGIDSAVIAAIAKSVFKSNHLAVVMHINNPLLDKKCTDQVIKDLKLNAVHLDLLDAATNIAKTIKINPKKDLEIFANIKARIRAVSLYGLAQKHNYLVLGTSNYDEWMTGYFTKYGDSACDIAPLRNLLKGDVYTLGNYYQVPQIILQRAPSAGLKPNQTDENDLNLKYVDLDNHFLRISPFKKTELEHYNKIHKNSIHKRTLPLAPKGIHKLV</sequence>
<protein>
    <recommendedName>
        <fullName evidence="7">NH(3)-dependent NAD(+) synthetase</fullName>
        <ecNumber evidence="7">6.3.1.5</ecNumber>
    </recommendedName>
</protein>
<accession>A0A292IHX0</accession>
<comment type="catalytic activity">
    <reaction evidence="7">
        <text>deamido-NAD(+) + NH4(+) + ATP = AMP + diphosphate + NAD(+) + H(+)</text>
        <dbReference type="Rhea" id="RHEA:21188"/>
        <dbReference type="ChEBI" id="CHEBI:15378"/>
        <dbReference type="ChEBI" id="CHEBI:28938"/>
        <dbReference type="ChEBI" id="CHEBI:30616"/>
        <dbReference type="ChEBI" id="CHEBI:33019"/>
        <dbReference type="ChEBI" id="CHEBI:57540"/>
        <dbReference type="ChEBI" id="CHEBI:58437"/>
        <dbReference type="ChEBI" id="CHEBI:456215"/>
        <dbReference type="EC" id="6.3.1.5"/>
    </reaction>
</comment>
<dbReference type="SUPFAM" id="SSF52402">
    <property type="entry name" value="Adenine nucleotide alpha hydrolases-like"/>
    <property type="match status" value="1"/>
</dbReference>
<keyword evidence="10" id="KW-1185">Reference proteome</keyword>
<evidence type="ECO:0000259" key="8">
    <source>
        <dbReference type="Pfam" id="PF02540"/>
    </source>
</evidence>
<dbReference type="UniPathway" id="UPA00253"/>
<keyword evidence="3 6" id="KW-0547">Nucleotide-binding</keyword>
<evidence type="ECO:0000313" key="10">
    <source>
        <dbReference type="Proteomes" id="UP000261764"/>
    </source>
</evidence>
<evidence type="ECO:0000256" key="4">
    <source>
        <dbReference type="ARBA" id="ARBA00022840"/>
    </source>
</evidence>
<feature type="domain" description="NAD/GMP synthase" evidence="8">
    <location>
        <begin position="2"/>
        <end position="211"/>
    </location>
</feature>
<dbReference type="GO" id="GO:0005737">
    <property type="term" value="C:cytoplasm"/>
    <property type="evidence" value="ECO:0007669"/>
    <property type="project" value="InterPro"/>
</dbReference>
<dbReference type="GO" id="GO:0004359">
    <property type="term" value="F:glutaminase activity"/>
    <property type="evidence" value="ECO:0007669"/>
    <property type="project" value="InterPro"/>
</dbReference>
<dbReference type="GO" id="GO:0003952">
    <property type="term" value="F:NAD+ synthase (glutamine-hydrolyzing) activity"/>
    <property type="evidence" value="ECO:0007669"/>
    <property type="project" value="InterPro"/>
</dbReference>
<evidence type="ECO:0000256" key="5">
    <source>
        <dbReference type="ARBA" id="ARBA00023027"/>
    </source>
</evidence>
<dbReference type="AlphaFoldDB" id="A0A292IHX0"/>
<dbReference type="InterPro" id="IPR022310">
    <property type="entry name" value="NAD/GMP_synthase"/>
</dbReference>
<evidence type="ECO:0000256" key="2">
    <source>
        <dbReference type="ARBA" id="ARBA00022598"/>
    </source>
</evidence>
<dbReference type="NCBIfam" id="TIGR00552">
    <property type="entry name" value="nadE"/>
    <property type="match status" value="1"/>
</dbReference>
<proteinExistence type="inferred from homology"/>
<dbReference type="PANTHER" id="PTHR23090">
    <property type="entry name" value="NH 3 /GLUTAMINE-DEPENDENT NAD + SYNTHETASE"/>
    <property type="match status" value="1"/>
</dbReference>
<evidence type="ECO:0000256" key="3">
    <source>
        <dbReference type="ARBA" id="ARBA00022741"/>
    </source>
</evidence>
<dbReference type="GO" id="GO:0005524">
    <property type="term" value="F:ATP binding"/>
    <property type="evidence" value="ECO:0007669"/>
    <property type="project" value="UniProtKB-KW"/>
</dbReference>
<evidence type="ECO:0000256" key="6">
    <source>
        <dbReference type="RuleBase" id="RU003811"/>
    </source>
</evidence>
<dbReference type="EMBL" id="HG937516">
    <property type="protein sequence ID" value="CDN40186.1"/>
    <property type="molecule type" value="Genomic_DNA"/>
</dbReference>
<evidence type="ECO:0000256" key="7">
    <source>
        <dbReference type="RuleBase" id="RU003812"/>
    </source>
</evidence>
<dbReference type="GO" id="GO:0009435">
    <property type="term" value="P:NAD+ biosynthetic process"/>
    <property type="evidence" value="ECO:0007669"/>
    <property type="project" value="UniProtKB-UniPathway"/>
</dbReference>
<dbReference type="InterPro" id="IPR003694">
    <property type="entry name" value="NAD_synthase"/>
</dbReference>
<evidence type="ECO:0000313" key="9">
    <source>
        <dbReference type="EMBL" id="CDN40186.1"/>
    </source>
</evidence>
<name>A0A292IHX0_9MOLU</name>
<organism evidence="9 10">
    <name type="scientific">Mycoplasma amphoriforme A39</name>
    <dbReference type="NCBI Taxonomy" id="572419"/>
    <lineage>
        <taxon>Bacteria</taxon>
        <taxon>Bacillati</taxon>
        <taxon>Mycoplasmatota</taxon>
        <taxon>Mollicutes</taxon>
        <taxon>Mycoplasmataceae</taxon>
        <taxon>Mycoplasma</taxon>
    </lineage>
</organism>
<dbReference type="PANTHER" id="PTHR23090:SF9">
    <property type="entry name" value="GLUTAMINE-DEPENDENT NAD(+) SYNTHETASE"/>
    <property type="match status" value="1"/>
</dbReference>
<reference evidence="9 10" key="1">
    <citation type="journal article" date="2015" name="Clin. Infect. Dis.">
        <title>Genomic Investigations unmask Mycoplasma amphoriforme, a new respiratory pathogen.</title>
        <authorList>
            <person name="Gillespie S.H."/>
            <person name="Ling C.L."/>
            <person name="Oravcova K."/>
            <person name="Pinheiro M."/>
            <person name="Wells L."/>
            <person name="Bryant J.M."/>
            <person name="McHugh T.D."/>
            <person name="Bebear C."/>
            <person name="Webster D."/>
            <person name="Harris S.R."/>
            <person name="Seth-Smith H.M."/>
            <person name="Thomson N.R."/>
        </authorList>
    </citation>
    <scope>NUCLEOTIDE SEQUENCE [LARGE SCALE GENOMIC DNA]</scope>
    <source>
        <strain evidence="9 10">A39</strain>
    </source>
</reference>